<feature type="compositionally biased region" description="Gly residues" evidence="6">
    <location>
        <begin position="558"/>
        <end position="581"/>
    </location>
</feature>
<dbReference type="InterPro" id="IPR000504">
    <property type="entry name" value="RRM_dom"/>
</dbReference>
<comment type="caution">
    <text evidence="8">The sequence shown here is derived from an EMBL/GenBank/DDBJ whole genome shotgun (WGS) entry which is preliminary data.</text>
</comment>
<feature type="region of interest" description="Disordered" evidence="6">
    <location>
        <begin position="542"/>
        <end position="620"/>
    </location>
</feature>
<keyword evidence="4" id="KW-0539">Nucleus</keyword>
<dbReference type="Pfam" id="PF03467">
    <property type="entry name" value="Smg4_UPF3"/>
    <property type="match status" value="1"/>
</dbReference>
<evidence type="ECO:0000256" key="2">
    <source>
        <dbReference type="ARBA" id="ARBA00005991"/>
    </source>
</evidence>
<dbReference type="EMBL" id="ML978201">
    <property type="protein sequence ID" value="KAF2029377.1"/>
    <property type="molecule type" value="Genomic_DNA"/>
</dbReference>
<dbReference type="AlphaFoldDB" id="A0A9P4H9J8"/>
<evidence type="ECO:0000256" key="1">
    <source>
        <dbReference type="ARBA" id="ARBA00004123"/>
    </source>
</evidence>
<dbReference type="PANTHER" id="PTHR13112">
    <property type="entry name" value="UPF3 REGULATOR OF NONSENSE TRANSCRIPTS-LIKE PROTEIN"/>
    <property type="match status" value="1"/>
</dbReference>
<dbReference type="SUPFAM" id="SSF54928">
    <property type="entry name" value="RNA-binding domain, RBD"/>
    <property type="match status" value="2"/>
</dbReference>
<dbReference type="CDD" id="cd00590">
    <property type="entry name" value="RRM_SF"/>
    <property type="match status" value="1"/>
</dbReference>
<keyword evidence="3" id="KW-0866">Nonsense-mediated mRNA decay</keyword>
<evidence type="ECO:0000313" key="8">
    <source>
        <dbReference type="EMBL" id="KAF2029377.1"/>
    </source>
</evidence>
<comment type="subcellular location">
    <subcellularLocation>
        <location evidence="1">Nucleus</location>
    </subcellularLocation>
</comment>
<keyword evidence="5" id="KW-0694">RNA-binding</keyword>
<dbReference type="Gene3D" id="3.30.70.330">
    <property type="match status" value="2"/>
</dbReference>
<feature type="compositionally biased region" description="Pro residues" evidence="6">
    <location>
        <begin position="598"/>
        <end position="611"/>
    </location>
</feature>
<organism evidence="8 9">
    <name type="scientific">Setomelanomma holmii</name>
    <dbReference type="NCBI Taxonomy" id="210430"/>
    <lineage>
        <taxon>Eukaryota</taxon>
        <taxon>Fungi</taxon>
        <taxon>Dikarya</taxon>
        <taxon>Ascomycota</taxon>
        <taxon>Pezizomycotina</taxon>
        <taxon>Dothideomycetes</taxon>
        <taxon>Pleosporomycetidae</taxon>
        <taxon>Pleosporales</taxon>
        <taxon>Pleosporineae</taxon>
        <taxon>Phaeosphaeriaceae</taxon>
        <taxon>Setomelanomma</taxon>
    </lineage>
</organism>
<dbReference type="InterPro" id="IPR005120">
    <property type="entry name" value="UPF3_dom"/>
</dbReference>
<proteinExistence type="inferred from homology"/>
<evidence type="ECO:0000256" key="4">
    <source>
        <dbReference type="ARBA" id="ARBA00023242"/>
    </source>
</evidence>
<dbReference type="PROSITE" id="PS50102">
    <property type="entry name" value="RRM"/>
    <property type="match status" value="1"/>
</dbReference>
<feature type="compositionally biased region" description="Basic and acidic residues" evidence="6">
    <location>
        <begin position="196"/>
        <end position="208"/>
    </location>
</feature>
<reference evidence="8" key="1">
    <citation type="journal article" date="2020" name="Stud. Mycol.">
        <title>101 Dothideomycetes genomes: a test case for predicting lifestyles and emergence of pathogens.</title>
        <authorList>
            <person name="Haridas S."/>
            <person name="Albert R."/>
            <person name="Binder M."/>
            <person name="Bloem J."/>
            <person name="Labutti K."/>
            <person name="Salamov A."/>
            <person name="Andreopoulos B."/>
            <person name="Baker S."/>
            <person name="Barry K."/>
            <person name="Bills G."/>
            <person name="Bluhm B."/>
            <person name="Cannon C."/>
            <person name="Castanera R."/>
            <person name="Culley D."/>
            <person name="Daum C."/>
            <person name="Ezra D."/>
            <person name="Gonzalez J."/>
            <person name="Henrissat B."/>
            <person name="Kuo A."/>
            <person name="Liang C."/>
            <person name="Lipzen A."/>
            <person name="Lutzoni F."/>
            <person name="Magnuson J."/>
            <person name="Mondo S."/>
            <person name="Nolan M."/>
            <person name="Ohm R."/>
            <person name="Pangilinan J."/>
            <person name="Park H.-J."/>
            <person name="Ramirez L."/>
            <person name="Alfaro M."/>
            <person name="Sun H."/>
            <person name="Tritt A."/>
            <person name="Yoshinaga Y."/>
            <person name="Zwiers L.-H."/>
            <person name="Turgeon B."/>
            <person name="Goodwin S."/>
            <person name="Spatafora J."/>
            <person name="Crous P."/>
            <person name="Grigoriev I."/>
        </authorList>
    </citation>
    <scope>NUCLEOTIDE SEQUENCE</scope>
    <source>
        <strain evidence="8">CBS 110217</strain>
    </source>
</reference>
<dbReference type="CDD" id="cd12455">
    <property type="entry name" value="RRM_like_Smg4_UPF3"/>
    <property type="match status" value="1"/>
</dbReference>
<dbReference type="GO" id="GO:0005737">
    <property type="term" value="C:cytoplasm"/>
    <property type="evidence" value="ECO:0007669"/>
    <property type="project" value="TreeGrafter"/>
</dbReference>
<feature type="compositionally biased region" description="Low complexity" evidence="6">
    <location>
        <begin position="438"/>
        <end position="456"/>
    </location>
</feature>
<feature type="compositionally biased region" description="Basic and acidic residues" evidence="6">
    <location>
        <begin position="357"/>
        <end position="369"/>
    </location>
</feature>
<comment type="similarity">
    <text evidence="2">Belongs to the RENT3 family.</text>
</comment>
<feature type="compositionally biased region" description="Basic and acidic residues" evidence="6">
    <location>
        <begin position="242"/>
        <end position="258"/>
    </location>
</feature>
<dbReference type="GO" id="GO:0003729">
    <property type="term" value="F:mRNA binding"/>
    <property type="evidence" value="ECO:0007669"/>
    <property type="project" value="TreeGrafter"/>
</dbReference>
<dbReference type="SMART" id="SM00360">
    <property type="entry name" value="RRM"/>
    <property type="match status" value="1"/>
</dbReference>
<feature type="compositionally biased region" description="Basic and acidic residues" evidence="6">
    <location>
        <begin position="215"/>
        <end position="234"/>
    </location>
</feature>
<feature type="domain" description="RRM" evidence="7">
    <location>
        <begin position="465"/>
        <end position="545"/>
    </location>
</feature>
<protein>
    <recommendedName>
        <fullName evidence="7">RRM domain-containing protein</fullName>
    </recommendedName>
</protein>
<dbReference type="GO" id="GO:0045727">
    <property type="term" value="P:positive regulation of translation"/>
    <property type="evidence" value="ECO:0007669"/>
    <property type="project" value="TreeGrafter"/>
</dbReference>
<feature type="compositionally biased region" description="Low complexity" evidence="6">
    <location>
        <begin position="264"/>
        <end position="283"/>
    </location>
</feature>
<evidence type="ECO:0000313" key="9">
    <source>
        <dbReference type="Proteomes" id="UP000799777"/>
    </source>
</evidence>
<dbReference type="Pfam" id="PF00076">
    <property type="entry name" value="RRM_1"/>
    <property type="match status" value="1"/>
</dbReference>
<feature type="region of interest" description="Disordered" evidence="6">
    <location>
        <begin position="122"/>
        <end position="473"/>
    </location>
</feature>
<dbReference type="FunFam" id="3.30.70.330:FF:000637">
    <property type="entry name" value="Nonsense-mediated mRNA decay protein Upf3, putative"/>
    <property type="match status" value="1"/>
</dbReference>
<evidence type="ECO:0000256" key="5">
    <source>
        <dbReference type="PROSITE-ProRule" id="PRU00176"/>
    </source>
</evidence>
<dbReference type="InterPro" id="IPR035979">
    <property type="entry name" value="RBD_domain_sf"/>
</dbReference>
<dbReference type="InterPro" id="IPR012677">
    <property type="entry name" value="Nucleotide-bd_a/b_plait_sf"/>
</dbReference>
<feature type="compositionally biased region" description="Low complexity" evidence="6">
    <location>
        <begin position="584"/>
        <end position="597"/>
    </location>
</feature>
<evidence type="ECO:0000259" key="7">
    <source>
        <dbReference type="PROSITE" id="PS50102"/>
    </source>
</evidence>
<gene>
    <name evidence="8" type="ORF">EK21DRAFT_101158</name>
</gene>
<accession>A0A9P4H9J8</accession>
<evidence type="ECO:0000256" key="6">
    <source>
        <dbReference type="SAM" id="MobiDB-lite"/>
    </source>
</evidence>
<dbReference type="PANTHER" id="PTHR13112:SF0">
    <property type="entry name" value="FI21285P1"/>
    <property type="match status" value="1"/>
</dbReference>
<dbReference type="Proteomes" id="UP000799777">
    <property type="component" value="Unassembled WGS sequence"/>
</dbReference>
<dbReference type="OrthoDB" id="18087at2759"/>
<evidence type="ECO:0000256" key="3">
    <source>
        <dbReference type="ARBA" id="ARBA00023161"/>
    </source>
</evidence>
<dbReference type="InterPro" id="IPR039722">
    <property type="entry name" value="Upf3"/>
</dbReference>
<name>A0A9P4H9J8_9PLEO</name>
<dbReference type="GO" id="GO:0000184">
    <property type="term" value="P:nuclear-transcribed mRNA catabolic process, nonsense-mediated decay"/>
    <property type="evidence" value="ECO:0007669"/>
    <property type="project" value="UniProtKB-KW"/>
</dbReference>
<keyword evidence="9" id="KW-1185">Reference proteome</keyword>
<dbReference type="GO" id="GO:0005730">
    <property type="term" value="C:nucleolus"/>
    <property type="evidence" value="ECO:0007669"/>
    <property type="project" value="TreeGrafter"/>
</dbReference>
<sequence length="620" mass="64797">MSPQAGVNGVNGVLPVAVLQKNTPAQSQPPRGPKAAAPRLKLVCRRLPPGLTKAEFETILGDEWKTGAGKVDWMNWRKGKISKDAAKPSKPARAYIHATKPEHVAPLGDKVRESTFHDAAKSWQDSALVGPPTLEYAPYPKMPGGRRRNDNRQGTIDQDQEFKDFLESLTNPITKAAAPEDAQKQEKVKTTPLIEALREKKANKDKPNSKANRQARGEGKDDATDKKLSGKLGKENALSAGDKNRRISKADKAAKDAVKILNQEAASSKDASASAEKASASPAPERKRGNVAGVKSLLQRDLGLATPANRRRGTKREVASAASDANIKDSTTTAPKPKEAPASVAGLSSEKATMQAQRKERPTRAERRAFKASLTDKSNDKTPASDVKAPASTKGVVTPAPQILKKPTPSQTAAAPKGPAAARPPPTEPAAARNLGSPAQTPAKPVVAPAPQVAPANPIPSPSSKQAFLKHANPSQGITEPLIEGTLKAFGGIEKVEIDKRKGFAYVDFAEPEGLQKAMAASPIKIAQGAVQVLERKEKVARAPINPRFNGPPPTGPARGGRGGFMPRGGRGRGGARGGGHVVASSTPASNEAAPAATPTPPPAVAPPAPASVPSADAAT</sequence>